<name>A0A256EYM1_9HYPH</name>
<dbReference type="AlphaFoldDB" id="A0A256EYM1"/>
<reference evidence="1 2" key="1">
    <citation type="submission" date="2017-07" db="EMBL/GenBank/DDBJ databases">
        <title>Phylogenetic study on the rhizospheric bacterium Ochrobactrum sp. A44.</title>
        <authorList>
            <person name="Krzyzanowska D.M."/>
            <person name="Ossowicki A."/>
            <person name="Rajewska M."/>
            <person name="Maciag T."/>
            <person name="Kaczynski Z."/>
            <person name="Czerwicka M."/>
            <person name="Jafra S."/>
        </authorList>
    </citation>
    <scope>NUCLEOTIDE SEQUENCE [LARGE SCALE GENOMIC DNA]</scope>
    <source>
        <strain evidence="1 2">DSM 7216</strain>
    </source>
</reference>
<organism evidence="1 2">
    <name type="scientific">Brucella thiophenivorans</name>
    <dbReference type="NCBI Taxonomy" id="571255"/>
    <lineage>
        <taxon>Bacteria</taxon>
        <taxon>Pseudomonadati</taxon>
        <taxon>Pseudomonadota</taxon>
        <taxon>Alphaproteobacteria</taxon>
        <taxon>Hyphomicrobiales</taxon>
        <taxon>Brucellaceae</taxon>
        <taxon>Brucella/Ochrobactrum group</taxon>
        <taxon>Brucella</taxon>
    </lineage>
</organism>
<evidence type="ECO:0000313" key="1">
    <source>
        <dbReference type="EMBL" id="OYR07714.1"/>
    </source>
</evidence>
<comment type="caution">
    <text evidence="1">The sequence shown here is derived from an EMBL/GenBank/DDBJ whole genome shotgun (WGS) entry which is preliminary data.</text>
</comment>
<gene>
    <name evidence="1" type="ORF">CEV31_4102</name>
</gene>
<keyword evidence="2" id="KW-1185">Reference proteome</keyword>
<evidence type="ECO:0000313" key="2">
    <source>
        <dbReference type="Proteomes" id="UP000215590"/>
    </source>
</evidence>
<protein>
    <submittedName>
        <fullName evidence="1">Uncharacterized protein</fullName>
    </submittedName>
</protein>
<proteinExistence type="predicted"/>
<dbReference type="EMBL" id="NNRJ01000074">
    <property type="protein sequence ID" value="OYR07714.1"/>
    <property type="molecule type" value="Genomic_DNA"/>
</dbReference>
<accession>A0A256EYM1</accession>
<dbReference type="Proteomes" id="UP000215590">
    <property type="component" value="Unassembled WGS sequence"/>
</dbReference>
<sequence>MMDQGSPLTVAGAAPVLFERTGFPLSFCREWRQKNHNTFNLT</sequence>